<feature type="domain" description="Sulfatase N-terminal" evidence="9">
    <location>
        <begin position="377"/>
        <end position="674"/>
    </location>
</feature>
<dbReference type="GO" id="GO:0005886">
    <property type="term" value="C:plasma membrane"/>
    <property type="evidence" value="ECO:0007669"/>
    <property type="project" value="UniProtKB-SubCell"/>
</dbReference>
<dbReference type="EMBL" id="WBVT01000003">
    <property type="protein sequence ID" value="KAB7791148.1"/>
    <property type="molecule type" value="Genomic_DNA"/>
</dbReference>
<keyword evidence="4 8" id="KW-0812">Transmembrane</keyword>
<dbReference type="InterPro" id="IPR017850">
    <property type="entry name" value="Alkaline_phosphatase_core_sf"/>
</dbReference>
<feature type="compositionally biased region" description="Basic and acidic residues" evidence="7">
    <location>
        <begin position="30"/>
        <end position="39"/>
    </location>
</feature>
<feature type="transmembrane region" description="Helical" evidence="8">
    <location>
        <begin position="274"/>
        <end position="291"/>
    </location>
</feature>
<dbReference type="PANTHER" id="PTHR47371:SF3">
    <property type="entry name" value="PHOSPHOGLYCEROL TRANSFERASE I"/>
    <property type="match status" value="1"/>
</dbReference>
<dbReference type="InterPro" id="IPR000917">
    <property type="entry name" value="Sulfatase_N"/>
</dbReference>
<sequence>MSDRNNVSAGGTPVSPASGGSGAGDDIEVLEIRRKDPNEKKHRWFGGGKKTADGDSGASAAAAADTSPDDSGETRPSGGEGSDAGRRGLFGRLRKSGGARRTFKPFPGWLYGVLFVVFDMIAVAALEIGVSQSSTRVQLSSPTVGWGFVSKMWTKGNFVFVLNLLLIGMLYLALLMLFNRFWIATPVLLAAAIIVAVIEHFKVSIRYEAILPSDLGFLSANTGDLLSFTPPGAHWVILFAALIFAAFVAVFVVLNHIDGRHGRIIRFDNKGLAAVSRVLLLLVPSLFFGLYCAQVSTVDSWAYRFSRAMGDTPSMWDSVYDAQRNGPLISFTRQLNPMIMEKPENYSKETMQAVVKRYEKAAKQINETRKTSLTDSTVVYVLSESFSDPSRVPGLTLNKDAMPNIRKIKAGTTSGLMLSSGYGGGTANLEYMGLSGLSMANFDASLTSPYQQLVPSQHWTPTINQMWGAPKNSIAFHPYEPSMYSRAINYQKFGFSHFYTLEGKDIIKYQDKIDDSPYVSDAATYKSALEDISASKSNQFVQIITMQNHMPYNGWYRNNEFKATASEGAQQLDGDETKSIDTYAKGASITDVETKKFLDELDKLDKPVTVVFYGDHLPGIYETASQDTNNSLALHLTDYFIWSNKASDSQGHVNNDSAYSSPNFFVAQAAEHMNAKVSPYLAFLTRMHEKVSAMEPPVVNKIQGWDRIPEGQDIYLDQSGKPMAESEFDEQTKQLMEDYKLIQYDITAGDNYLKDTGFMDLP</sequence>
<keyword evidence="11" id="KW-1185">Reference proteome</keyword>
<dbReference type="Pfam" id="PF00884">
    <property type="entry name" value="Sulfatase"/>
    <property type="match status" value="1"/>
</dbReference>
<gene>
    <name evidence="10" type="ORF">F7D09_0314</name>
</gene>
<dbReference type="CDD" id="cd16015">
    <property type="entry name" value="LTA_synthase"/>
    <property type="match status" value="1"/>
</dbReference>
<dbReference type="AlphaFoldDB" id="A0A6I1GSH8"/>
<evidence type="ECO:0000259" key="9">
    <source>
        <dbReference type="Pfam" id="PF00884"/>
    </source>
</evidence>
<proteinExistence type="predicted"/>
<evidence type="ECO:0000313" key="11">
    <source>
        <dbReference type="Proteomes" id="UP000441772"/>
    </source>
</evidence>
<evidence type="ECO:0000256" key="2">
    <source>
        <dbReference type="ARBA" id="ARBA00004936"/>
    </source>
</evidence>
<feature type="transmembrane region" description="Helical" evidence="8">
    <location>
        <begin position="109"/>
        <end position="132"/>
    </location>
</feature>
<evidence type="ECO:0000256" key="3">
    <source>
        <dbReference type="ARBA" id="ARBA00022475"/>
    </source>
</evidence>
<comment type="pathway">
    <text evidence="2">Cell wall biogenesis; lipoteichoic acid biosynthesis.</text>
</comment>
<comment type="subcellular location">
    <subcellularLocation>
        <location evidence="1">Cell membrane</location>
        <topology evidence="1">Multi-pass membrane protein</topology>
    </subcellularLocation>
</comment>
<evidence type="ECO:0000256" key="4">
    <source>
        <dbReference type="ARBA" id="ARBA00022692"/>
    </source>
</evidence>
<dbReference type="InterPro" id="IPR050448">
    <property type="entry name" value="OpgB/LTA_synthase_biosynth"/>
</dbReference>
<keyword evidence="6 8" id="KW-0472">Membrane</keyword>
<dbReference type="PANTHER" id="PTHR47371">
    <property type="entry name" value="LIPOTEICHOIC ACID SYNTHASE"/>
    <property type="match status" value="1"/>
</dbReference>
<organism evidence="10 11">
    <name type="scientific">Bifidobacterium leontopitheci</name>
    <dbReference type="NCBI Taxonomy" id="2650774"/>
    <lineage>
        <taxon>Bacteria</taxon>
        <taxon>Bacillati</taxon>
        <taxon>Actinomycetota</taxon>
        <taxon>Actinomycetes</taxon>
        <taxon>Bifidobacteriales</taxon>
        <taxon>Bifidobacteriaceae</taxon>
        <taxon>Bifidobacterium</taxon>
    </lineage>
</organism>
<evidence type="ECO:0000256" key="7">
    <source>
        <dbReference type="SAM" id="MobiDB-lite"/>
    </source>
</evidence>
<keyword evidence="5 8" id="KW-1133">Transmembrane helix</keyword>
<evidence type="ECO:0000256" key="1">
    <source>
        <dbReference type="ARBA" id="ARBA00004651"/>
    </source>
</evidence>
<reference evidence="10 11" key="1">
    <citation type="submission" date="2019-09" db="EMBL/GenBank/DDBJ databases">
        <title>Characterization of the phylogenetic diversity of two novel species belonging to the genus Bifidobacterium: Bifidobacterium cebidarum sp. nov. and Bifidobacterium leontopitheci sp. nov.</title>
        <authorList>
            <person name="Lugli G.A."/>
            <person name="Duranti S."/>
            <person name="Milani C."/>
            <person name="Turroni F."/>
            <person name="Ventura M."/>
        </authorList>
    </citation>
    <scope>NUCLEOTIDE SEQUENCE [LARGE SCALE GENOMIC DNA]</scope>
    <source>
        <strain evidence="10 11">LMG 31471</strain>
    </source>
</reference>
<dbReference type="Proteomes" id="UP000441772">
    <property type="component" value="Unassembled WGS sequence"/>
</dbReference>
<feature type="transmembrane region" description="Helical" evidence="8">
    <location>
        <begin position="152"/>
        <end position="174"/>
    </location>
</feature>
<evidence type="ECO:0000256" key="8">
    <source>
        <dbReference type="SAM" id="Phobius"/>
    </source>
</evidence>
<dbReference type="Gene3D" id="3.40.720.10">
    <property type="entry name" value="Alkaline Phosphatase, subunit A"/>
    <property type="match status" value="1"/>
</dbReference>
<feature type="compositionally biased region" description="Low complexity" evidence="7">
    <location>
        <begin position="54"/>
        <end position="66"/>
    </location>
</feature>
<accession>A0A6I1GSH8</accession>
<feature type="region of interest" description="Disordered" evidence="7">
    <location>
        <begin position="1"/>
        <end position="88"/>
    </location>
</feature>
<keyword evidence="3" id="KW-1003">Cell membrane</keyword>
<evidence type="ECO:0000256" key="6">
    <source>
        <dbReference type="ARBA" id="ARBA00023136"/>
    </source>
</evidence>
<feature type="transmembrane region" description="Helical" evidence="8">
    <location>
        <begin position="233"/>
        <end position="254"/>
    </location>
</feature>
<feature type="transmembrane region" description="Helical" evidence="8">
    <location>
        <begin position="181"/>
        <end position="198"/>
    </location>
</feature>
<comment type="caution">
    <text evidence="10">The sequence shown here is derived from an EMBL/GenBank/DDBJ whole genome shotgun (WGS) entry which is preliminary data.</text>
</comment>
<evidence type="ECO:0000256" key="5">
    <source>
        <dbReference type="ARBA" id="ARBA00022989"/>
    </source>
</evidence>
<protein>
    <submittedName>
        <fullName evidence="10">Arylsulfatase</fullName>
    </submittedName>
</protein>
<name>A0A6I1GSH8_9BIFI</name>
<feature type="compositionally biased region" description="Low complexity" evidence="7">
    <location>
        <begin position="8"/>
        <end position="18"/>
    </location>
</feature>
<evidence type="ECO:0000313" key="10">
    <source>
        <dbReference type="EMBL" id="KAB7791148.1"/>
    </source>
</evidence>
<dbReference type="RefSeq" id="WP_226835839.1">
    <property type="nucleotide sequence ID" value="NZ_JBHSKZ010000002.1"/>
</dbReference>